<name>A0ABN3WV57_9ACTN</name>
<organism evidence="2 3">
    <name type="scientific">Streptomyces erythrogriseus</name>
    <dbReference type="NCBI Taxonomy" id="284027"/>
    <lineage>
        <taxon>Bacteria</taxon>
        <taxon>Bacillati</taxon>
        <taxon>Actinomycetota</taxon>
        <taxon>Actinomycetes</taxon>
        <taxon>Kitasatosporales</taxon>
        <taxon>Streptomycetaceae</taxon>
        <taxon>Streptomyces</taxon>
        <taxon>Streptomyces griseoincarnatus group</taxon>
    </lineage>
</organism>
<evidence type="ECO:0000256" key="1">
    <source>
        <dbReference type="SAM" id="MobiDB-lite"/>
    </source>
</evidence>
<proteinExistence type="predicted"/>
<reference evidence="2 3" key="1">
    <citation type="journal article" date="2019" name="Int. J. Syst. Evol. Microbiol.">
        <title>The Global Catalogue of Microorganisms (GCM) 10K type strain sequencing project: providing services to taxonomists for standard genome sequencing and annotation.</title>
        <authorList>
            <consortium name="The Broad Institute Genomics Platform"/>
            <consortium name="The Broad Institute Genome Sequencing Center for Infectious Disease"/>
            <person name="Wu L."/>
            <person name="Ma J."/>
        </authorList>
    </citation>
    <scope>NUCLEOTIDE SEQUENCE [LARGE SCALE GENOMIC DNA]</scope>
    <source>
        <strain evidence="2 3">JCM 9650</strain>
    </source>
</reference>
<evidence type="ECO:0000313" key="2">
    <source>
        <dbReference type="EMBL" id="GAA2929070.1"/>
    </source>
</evidence>
<feature type="region of interest" description="Disordered" evidence="1">
    <location>
        <begin position="35"/>
        <end position="70"/>
    </location>
</feature>
<evidence type="ECO:0000313" key="3">
    <source>
        <dbReference type="Proteomes" id="UP001501423"/>
    </source>
</evidence>
<accession>A0ABN3WV57</accession>
<sequence length="70" mass="7709">MAIRTRVRWHDDVGVRPANAALGRPDVMSLTYARRGGKSPRITRTCRPDRCFPGRAAARNGGPDRTVPPP</sequence>
<protein>
    <submittedName>
        <fullName evidence="2">Uncharacterized protein</fullName>
    </submittedName>
</protein>
<comment type="caution">
    <text evidence="2">The sequence shown here is derived from an EMBL/GenBank/DDBJ whole genome shotgun (WGS) entry which is preliminary data.</text>
</comment>
<gene>
    <name evidence="2" type="ORF">GCM10010478_32390</name>
</gene>
<keyword evidence="3" id="KW-1185">Reference proteome</keyword>
<dbReference type="Proteomes" id="UP001501423">
    <property type="component" value="Unassembled WGS sequence"/>
</dbReference>
<dbReference type="EMBL" id="BAAAVA010000035">
    <property type="protein sequence ID" value="GAA2929070.1"/>
    <property type="molecule type" value="Genomic_DNA"/>
</dbReference>